<dbReference type="Proteomes" id="UP000594430">
    <property type="component" value="Chromosome"/>
</dbReference>
<protein>
    <submittedName>
        <fullName evidence="2">Methyltransferase FkbM</fullName>
    </submittedName>
</protein>
<dbReference type="GO" id="GO:0008168">
    <property type="term" value="F:methyltransferase activity"/>
    <property type="evidence" value="ECO:0007669"/>
    <property type="project" value="UniProtKB-KW"/>
</dbReference>
<dbReference type="RefSeq" id="WP_181073824.1">
    <property type="nucleotide sequence ID" value="NZ_CP064943.1"/>
</dbReference>
<dbReference type="SUPFAM" id="SSF48452">
    <property type="entry name" value="TPR-like"/>
    <property type="match status" value="1"/>
</dbReference>
<organism evidence="2 3">
    <name type="scientific">Pseudomonas fulva</name>
    <dbReference type="NCBI Taxonomy" id="47880"/>
    <lineage>
        <taxon>Bacteria</taxon>
        <taxon>Pseudomonadati</taxon>
        <taxon>Pseudomonadota</taxon>
        <taxon>Gammaproteobacteria</taxon>
        <taxon>Pseudomonadales</taxon>
        <taxon>Pseudomonadaceae</taxon>
        <taxon>Pseudomonas</taxon>
    </lineage>
</organism>
<sequence length="488" mass="54224">MSILSAIVNWLGLNNMKPSTGMDTTCKDEASGAGQAHAVQLVPYDENLLELTRMHWQSGDWVSLAKLQRETLQHHPDRARLALLAAGGHQQLGNMSAARELARLAQDWGCSRKLISQVLIAGLHNTLGRASAIAGRSHEALGHFEKAVDIAAFSGDIRSHVNRRIQGELGQFGVTALEAFKPLLSNNRAPASCEIAVQQLSEEFQKQHQALSEQIRQQNVEMTKLRQSLERTVKSEMLNAAQQLEAFMGVQNFINYGERLPGMHGWPISPDFALYLIELIECNNYDLILEFGSGTSTVIIAKTLKRLSERNNEEKAVVQIAFEHLKNYYTKTLADLSQSNLAHNVELELSPLIPYTAINGITYQYYDCESKLADTAVKIQEEGKTVKVLVIVDGPPGTTGVHARFPAVPLVLRHLKDAVIDVVLDDYKRNDEKEVAQMWLEQVSQLQLNVEVTERKMEKDACLISINNSEQVVGKDNSKLPSTNSIAK</sequence>
<keyword evidence="2" id="KW-0489">Methyltransferase</keyword>
<dbReference type="Gene3D" id="1.25.40.10">
    <property type="entry name" value="Tetratricopeptide repeat domain"/>
    <property type="match status" value="1"/>
</dbReference>
<proteinExistence type="predicted"/>
<keyword evidence="1" id="KW-0175">Coiled coil</keyword>
<reference evidence="2 3" key="1">
    <citation type="submission" date="2020-11" db="EMBL/GenBank/DDBJ databases">
        <title>Pseudomonas fulva producing VIM-24.</title>
        <authorList>
            <person name="Liu S."/>
        </authorList>
    </citation>
    <scope>NUCLEOTIDE SEQUENCE [LARGE SCALE GENOMIC DNA]</scope>
    <source>
        <strain evidence="2 3">ZDHY414</strain>
    </source>
</reference>
<accession>A0A7S9LA14</accession>
<dbReference type="InterPro" id="IPR011990">
    <property type="entry name" value="TPR-like_helical_dom_sf"/>
</dbReference>
<evidence type="ECO:0000256" key="1">
    <source>
        <dbReference type="SAM" id="Coils"/>
    </source>
</evidence>
<name>A0A7S9LA14_9PSED</name>
<gene>
    <name evidence="2" type="ORF">IZU98_06470</name>
</gene>
<evidence type="ECO:0000313" key="3">
    <source>
        <dbReference type="Proteomes" id="UP000594430"/>
    </source>
</evidence>
<feature type="coiled-coil region" evidence="1">
    <location>
        <begin position="201"/>
        <end position="232"/>
    </location>
</feature>
<dbReference type="AlphaFoldDB" id="A0A7S9LA14"/>
<dbReference type="Gene3D" id="3.40.50.150">
    <property type="entry name" value="Vaccinia Virus protein VP39"/>
    <property type="match status" value="1"/>
</dbReference>
<evidence type="ECO:0000313" key="2">
    <source>
        <dbReference type="EMBL" id="QPH50356.1"/>
    </source>
</evidence>
<keyword evidence="2" id="KW-0808">Transferase</keyword>
<dbReference type="InterPro" id="IPR029063">
    <property type="entry name" value="SAM-dependent_MTases_sf"/>
</dbReference>
<dbReference type="EMBL" id="CP064946">
    <property type="protein sequence ID" value="QPH50356.1"/>
    <property type="molecule type" value="Genomic_DNA"/>
</dbReference>
<dbReference type="GO" id="GO:0032259">
    <property type="term" value="P:methylation"/>
    <property type="evidence" value="ECO:0007669"/>
    <property type="project" value="UniProtKB-KW"/>
</dbReference>